<dbReference type="Gene3D" id="3.20.20.10">
    <property type="entry name" value="Alanine racemase"/>
    <property type="match status" value="1"/>
</dbReference>
<dbReference type="GO" id="GO:0030170">
    <property type="term" value="F:pyridoxal phosphate binding"/>
    <property type="evidence" value="ECO:0007669"/>
    <property type="project" value="InterPro"/>
</dbReference>
<evidence type="ECO:0000256" key="3">
    <source>
        <dbReference type="PIRSR" id="PIRSR004848-1"/>
    </source>
</evidence>
<dbReference type="Pfam" id="PF01168">
    <property type="entry name" value="Ala_racemase_N"/>
    <property type="match status" value="1"/>
</dbReference>
<accession>A0A8J9Y6R1</accession>
<dbReference type="AlphaFoldDB" id="A0A8J9Y6R1"/>
<dbReference type="FunFam" id="3.20.20.10:FF:000007">
    <property type="entry name" value="Pyridoxal phosphate homeostasis protein"/>
    <property type="match status" value="1"/>
</dbReference>
<protein>
    <recommendedName>
        <fullName evidence="2">Pyridoxal phosphate-binding protein</fullName>
    </recommendedName>
</protein>
<feature type="modified residue" description="N6-(pyridoxal phosphate)lysine" evidence="3">
    <location>
        <position position="45"/>
    </location>
</feature>
<gene>
    <name evidence="6" type="ORF">BINO364_LOCUS7161</name>
</gene>
<organism evidence="6 7">
    <name type="scientific">Brenthis ino</name>
    <name type="common">lesser marbled fritillary</name>
    <dbReference type="NCBI Taxonomy" id="405034"/>
    <lineage>
        <taxon>Eukaryota</taxon>
        <taxon>Metazoa</taxon>
        <taxon>Ecdysozoa</taxon>
        <taxon>Arthropoda</taxon>
        <taxon>Hexapoda</taxon>
        <taxon>Insecta</taxon>
        <taxon>Pterygota</taxon>
        <taxon>Neoptera</taxon>
        <taxon>Endopterygota</taxon>
        <taxon>Lepidoptera</taxon>
        <taxon>Glossata</taxon>
        <taxon>Ditrysia</taxon>
        <taxon>Papilionoidea</taxon>
        <taxon>Nymphalidae</taxon>
        <taxon>Heliconiinae</taxon>
        <taxon>Argynnini</taxon>
        <taxon>Brenthis</taxon>
    </lineage>
</organism>
<reference evidence="6" key="1">
    <citation type="submission" date="2021-12" db="EMBL/GenBank/DDBJ databases">
        <authorList>
            <person name="Martin H S."/>
        </authorList>
    </citation>
    <scope>NUCLEOTIDE SEQUENCE</scope>
</reference>
<evidence type="ECO:0000256" key="1">
    <source>
        <dbReference type="ARBA" id="ARBA00022898"/>
    </source>
</evidence>
<comment type="similarity">
    <text evidence="4">Belongs to the pyridoxal phosphate-binding protein YggS/PROSC family.</text>
</comment>
<dbReference type="NCBIfam" id="TIGR00044">
    <property type="entry name" value="YggS family pyridoxal phosphate-dependent enzyme"/>
    <property type="match status" value="1"/>
</dbReference>
<feature type="domain" description="Alanine racemase N-terminal" evidence="5">
    <location>
        <begin position="36"/>
        <end position="250"/>
    </location>
</feature>
<evidence type="ECO:0000256" key="4">
    <source>
        <dbReference type="RuleBase" id="RU004514"/>
    </source>
</evidence>
<dbReference type="PIRSF" id="PIRSF004848">
    <property type="entry name" value="YBL036c_PLPDEIII"/>
    <property type="match status" value="1"/>
</dbReference>
<evidence type="ECO:0000259" key="5">
    <source>
        <dbReference type="Pfam" id="PF01168"/>
    </source>
</evidence>
<sequence length="279" mass="31569">MSNEKADQVDIMYGLKSVLSKIEAAVARRSKDLPQIAPKLVAVSKIKPVPLIIEAYEAGQRDFGENYVNELAEKASNPNILEKCKEIKWHFIGHCQTNKINKLLGSPGLYIVETVDSQKLADNLNKQWLKFRKEEERLNIMVQVNTSAEEAKNGIEPENTTNLVEHVIKNCSNLNFKGLMTIGQYDYDTSLGPNPDFITLAKCRQEVCEKLKLDINEVELSMGMSTDFEHAIELGATTVRVGSSIFGARPPKNNLINRFSLACERRHCYDKLQWTRKNI</sequence>
<keyword evidence="1 3" id="KW-0663">Pyridoxal phosphate</keyword>
<comment type="cofactor">
    <cofactor evidence="3">
        <name>pyridoxal 5'-phosphate</name>
        <dbReference type="ChEBI" id="CHEBI:597326"/>
    </cofactor>
</comment>
<dbReference type="SUPFAM" id="SSF51419">
    <property type="entry name" value="PLP-binding barrel"/>
    <property type="match status" value="1"/>
</dbReference>
<dbReference type="InterPro" id="IPR029066">
    <property type="entry name" value="PLP-binding_barrel"/>
</dbReference>
<dbReference type="Proteomes" id="UP000838878">
    <property type="component" value="Chromosome 2"/>
</dbReference>
<dbReference type="OrthoDB" id="10264196at2759"/>
<dbReference type="PANTHER" id="PTHR10146:SF14">
    <property type="entry name" value="PYRIDOXAL PHOSPHATE HOMEOSTASIS PROTEIN"/>
    <property type="match status" value="1"/>
</dbReference>
<dbReference type="CDD" id="cd06822">
    <property type="entry name" value="PLPDE_III_YBL036c_euk"/>
    <property type="match status" value="1"/>
</dbReference>
<dbReference type="EMBL" id="OV170222">
    <property type="protein sequence ID" value="CAH0721014.1"/>
    <property type="molecule type" value="Genomic_DNA"/>
</dbReference>
<dbReference type="InterPro" id="IPR001608">
    <property type="entry name" value="Ala_racemase_N"/>
</dbReference>
<dbReference type="PANTHER" id="PTHR10146">
    <property type="entry name" value="PROLINE SYNTHETASE CO-TRANSCRIBED BACTERIAL HOMOLOG PROTEIN"/>
    <property type="match status" value="1"/>
</dbReference>
<feature type="non-terminal residue" evidence="6">
    <location>
        <position position="279"/>
    </location>
</feature>
<dbReference type="HAMAP" id="MF_02087">
    <property type="entry name" value="PLP_homeostasis"/>
    <property type="match status" value="1"/>
</dbReference>
<evidence type="ECO:0000256" key="2">
    <source>
        <dbReference type="ARBA" id="ARBA00079731"/>
    </source>
</evidence>
<evidence type="ECO:0000313" key="6">
    <source>
        <dbReference type="EMBL" id="CAH0721014.1"/>
    </source>
</evidence>
<evidence type="ECO:0000313" key="7">
    <source>
        <dbReference type="Proteomes" id="UP000838878"/>
    </source>
</evidence>
<keyword evidence="7" id="KW-1185">Reference proteome</keyword>
<dbReference type="InterPro" id="IPR011078">
    <property type="entry name" value="PyrdxlP_homeostasis"/>
</dbReference>
<name>A0A8J9Y6R1_9NEOP</name>
<proteinExistence type="inferred from homology"/>